<reference evidence="3" key="1">
    <citation type="submission" date="2023-10" db="EMBL/GenBank/DDBJ databases">
        <title>Genome assembly of Pristionchus species.</title>
        <authorList>
            <person name="Yoshida K."/>
            <person name="Sommer R.J."/>
        </authorList>
    </citation>
    <scope>NUCLEOTIDE SEQUENCE</scope>
    <source>
        <strain evidence="3">RS5133</strain>
    </source>
</reference>
<feature type="non-terminal residue" evidence="3">
    <location>
        <position position="112"/>
    </location>
</feature>
<proteinExistence type="predicted"/>
<organism evidence="3 4">
    <name type="scientific">Pristionchus fissidentatus</name>
    <dbReference type="NCBI Taxonomy" id="1538716"/>
    <lineage>
        <taxon>Eukaryota</taxon>
        <taxon>Metazoa</taxon>
        <taxon>Ecdysozoa</taxon>
        <taxon>Nematoda</taxon>
        <taxon>Chromadorea</taxon>
        <taxon>Rhabditida</taxon>
        <taxon>Rhabditina</taxon>
        <taxon>Diplogasteromorpha</taxon>
        <taxon>Diplogasteroidea</taxon>
        <taxon>Neodiplogasteridae</taxon>
        <taxon>Pristionchus</taxon>
    </lineage>
</organism>
<feature type="non-terminal residue" evidence="3">
    <location>
        <position position="1"/>
    </location>
</feature>
<dbReference type="AlphaFoldDB" id="A0AAV5X5B6"/>
<name>A0AAV5X5B6_9BILA</name>
<protein>
    <submittedName>
        <fullName evidence="3">Uncharacterized protein</fullName>
    </submittedName>
</protein>
<evidence type="ECO:0000313" key="4">
    <source>
        <dbReference type="Proteomes" id="UP001432322"/>
    </source>
</evidence>
<dbReference type="Proteomes" id="UP001432322">
    <property type="component" value="Unassembled WGS sequence"/>
</dbReference>
<gene>
    <name evidence="3" type="ORF">PFISCL1PPCAC_29031</name>
    <name evidence="2" type="ORF">PFISCL1PPCAC_7383</name>
</gene>
<accession>A0AAV5X5B6</accession>
<comment type="caution">
    <text evidence="3">The sequence shown here is derived from an EMBL/GenBank/DDBJ whole genome shotgun (WGS) entry which is preliminary data.</text>
</comment>
<evidence type="ECO:0000313" key="3">
    <source>
        <dbReference type="EMBL" id="GMT37734.1"/>
    </source>
</evidence>
<evidence type="ECO:0000313" key="2">
    <source>
        <dbReference type="EMBL" id="GMT16086.1"/>
    </source>
</evidence>
<feature type="compositionally biased region" description="Acidic residues" evidence="1">
    <location>
        <begin position="36"/>
        <end position="59"/>
    </location>
</feature>
<dbReference type="EMBL" id="BTSY01000241">
    <property type="protein sequence ID" value="GMT37734.1"/>
    <property type="molecule type" value="Genomic_DNA"/>
</dbReference>
<evidence type="ECO:0000256" key="1">
    <source>
        <dbReference type="SAM" id="MobiDB-lite"/>
    </source>
</evidence>
<dbReference type="EMBL" id="BTSY01000002">
    <property type="protein sequence ID" value="GMT16086.1"/>
    <property type="molecule type" value="Genomic_DNA"/>
</dbReference>
<feature type="region of interest" description="Disordered" evidence="1">
    <location>
        <begin position="33"/>
        <end position="59"/>
    </location>
</feature>
<sequence length="112" mass="12713">ISGLRIVDFSFLKLHVIGKPAFIRRVYARLERSTELSEEEEKDGTQNGDDETDGEEDGEEVDFTVAAECLIAAGVNYIQPIDFVVMTHGRRFDPPRLCSSHCLLHRFKSQKD</sequence>
<keyword evidence="4" id="KW-1185">Reference proteome</keyword>